<organism evidence="1 2">
    <name type="scientific">Penicillium solitum</name>
    <dbReference type="NCBI Taxonomy" id="60172"/>
    <lineage>
        <taxon>Eukaryota</taxon>
        <taxon>Fungi</taxon>
        <taxon>Dikarya</taxon>
        <taxon>Ascomycota</taxon>
        <taxon>Pezizomycotina</taxon>
        <taxon>Eurotiomycetes</taxon>
        <taxon>Eurotiomycetidae</taxon>
        <taxon>Eurotiales</taxon>
        <taxon>Aspergillaceae</taxon>
        <taxon>Penicillium</taxon>
    </lineage>
</organism>
<name>A0A1V6QR82_9EURO</name>
<protein>
    <submittedName>
        <fullName evidence="1">Uncharacterized protein</fullName>
    </submittedName>
</protein>
<proteinExistence type="predicted"/>
<dbReference type="EMBL" id="MDYO01000049">
    <property type="protein sequence ID" value="OQD91730.1"/>
    <property type="molecule type" value="Genomic_DNA"/>
</dbReference>
<evidence type="ECO:0000313" key="1">
    <source>
        <dbReference type="EMBL" id="OQD91730.1"/>
    </source>
</evidence>
<dbReference type="Proteomes" id="UP000191612">
    <property type="component" value="Unassembled WGS sequence"/>
</dbReference>
<reference evidence="2" key="1">
    <citation type="journal article" date="2017" name="Nat. Microbiol.">
        <title>Global analysis of biosynthetic gene clusters reveals vast potential of secondary metabolite production in Penicillium species.</title>
        <authorList>
            <person name="Nielsen J.C."/>
            <person name="Grijseels S."/>
            <person name="Prigent S."/>
            <person name="Ji B."/>
            <person name="Dainat J."/>
            <person name="Nielsen K.F."/>
            <person name="Frisvad J.C."/>
            <person name="Workman M."/>
            <person name="Nielsen J."/>
        </authorList>
    </citation>
    <scope>NUCLEOTIDE SEQUENCE [LARGE SCALE GENOMIC DNA]</scope>
    <source>
        <strain evidence="2">IBT 29525</strain>
    </source>
</reference>
<evidence type="ECO:0000313" key="2">
    <source>
        <dbReference type="Proteomes" id="UP000191612"/>
    </source>
</evidence>
<accession>A0A1V6QR82</accession>
<sequence>MLTERAGDVEITLDILESVQSPEILEILLQHQYCCQDTPDVFETLASNPVCGGSLVQAMLEKEPRVLPTSNVVLLVRTSDYFETDIPAILRSLFDRNPSISVSEAMITACQHPDHLEVLLSRPQRPDPTEVLERIQMSWAGIMEVIWQVNTR</sequence>
<gene>
    <name evidence="1" type="ORF">PENSOL_c049G04983</name>
</gene>
<dbReference type="AlphaFoldDB" id="A0A1V6QR82"/>
<comment type="caution">
    <text evidence="1">The sequence shown here is derived from an EMBL/GenBank/DDBJ whole genome shotgun (WGS) entry which is preliminary data.</text>
</comment>
<keyword evidence="2" id="KW-1185">Reference proteome</keyword>